<dbReference type="PROSITE" id="PS50943">
    <property type="entry name" value="HTH_CROC1"/>
    <property type="match status" value="1"/>
</dbReference>
<evidence type="ECO:0000259" key="1">
    <source>
        <dbReference type="PROSITE" id="PS50943"/>
    </source>
</evidence>
<feature type="domain" description="HTH cro/C1-type" evidence="1">
    <location>
        <begin position="19"/>
        <end position="74"/>
    </location>
</feature>
<reference evidence="2" key="1">
    <citation type="journal article" date="2022" name="Microorganisms">
        <title>Assembly and Comparison of Ca. Neoehrlichia mikurensis Genomes.</title>
        <authorList>
            <person name="Azagi T."/>
            <person name="Dirks R.P."/>
            <person name="Yebra-Pimentel E.S."/>
            <person name="Schaap P.J."/>
            <person name="Koehorst J.J."/>
            <person name="Esser H.J."/>
            <person name="Sprong H."/>
        </authorList>
    </citation>
    <scope>NUCLEOTIDE SEQUENCE</scope>
    <source>
        <strain evidence="3">18-2804</strain>
        <strain evidence="2">18-2837</strain>
    </source>
</reference>
<dbReference type="SMART" id="SM00530">
    <property type="entry name" value="HTH_XRE"/>
    <property type="match status" value="1"/>
</dbReference>
<dbReference type="AlphaFoldDB" id="A0A9Q9BYQ4"/>
<protein>
    <submittedName>
        <fullName evidence="2">Helix-turn-helix domain-containing protein</fullName>
    </submittedName>
</protein>
<gene>
    <name evidence="3" type="ORF">LUA81_03585</name>
    <name evidence="2" type="ORF">LUA82_03620</name>
</gene>
<dbReference type="Proteomes" id="UP001059985">
    <property type="component" value="Chromosome"/>
</dbReference>
<dbReference type="EMBL" id="CP089285">
    <property type="protein sequence ID" value="UTO56175.1"/>
    <property type="molecule type" value="Genomic_DNA"/>
</dbReference>
<evidence type="ECO:0000313" key="5">
    <source>
        <dbReference type="Proteomes" id="UP001059985"/>
    </source>
</evidence>
<dbReference type="Proteomes" id="UP001059822">
    <property type="component" value="Chromosome"/>
</dbReference>
<sequence>MKNNEHNGQKIKFQILNIIKEIIQLNHWNQMTAAKILGVDQPKISQIINGKTAGFSLERLLTFLLKLNCKIDLSISTQNNSGLIHENQSKDNLDYINLIILPQENL</sequence>
<dbReference type="InterPro" id="IPR001387">
    <property type="entry name" value="Cro/C1-type_HTH"/>
</dbReference>
<accession>A0A9Q9BYQ4</accession>
<dbReference type="Pfam" id="PF13744">
    <property type="entry name" value="HTH_37"/>
    <property type="match status" value="1"/>
</dbReference>
<evidence type="ECO:0000313" key="3">
    <source>
        <dbReference type="EMBL" id="UTO56175.1"/>
    </source>
</evidence>
<evidence type="ECO:0000313" key="2">
    <source>
        <dbReference type="EMBL" id="UTO55254.1"/>
    </source>
</evidence>
<dbReference type="EMBL" id="CP089286">
    <property type="protein sequence ID" value="UTO55254.1"/>
    <property type="molecule type" value="Genomic_DNA"/>
</dbReference>
<organism evidence="2 4">
    <name type="scientific">Neoehrlichia mikurensis</name>
    <dbReference type="NCBI Taxonomy" id="89586"/>
    <lineage>
        <taxon>Bacteria</taxon>
        <taxon>Pseudomonadati</taxon>
        <taxon>Pseudomonadota</taxon>
        <taxon>Alphaproteobacteria</taxon>
        <taxon>Rickettsiales</taxon>
        <taxon>Anaplasmataceae</taxon>
        <taxon>Candidatus Neoehrlichia</taxon>
    </lineage>
</organism>
<evidence type="ECO:0000313" key="4">
    <source>
        <dbReference type="Proteomes" id="UP001059822"/>
    </source>
</evidence>
<keyword evidence="5" id="KW-1185">Reference proteome</keyword>
<dbReference type="RefSeq" id="WP_218194188.1">
    <property type="nucleotide sequence ID" value="NZ_CP054597.1"/>
</dbReference>
<name>A0A9Q9BYQ4_9RICK</name>
<proteinExistence type="predicted"/>
<dbReference type="InterPro" id="IPR039554">
    <property type="entry name" value="HigA2-like_HTH"/>
</dbReference>
<dbReference type="CDD" id="cd00093">
    <property type="entry name" value="HTH_XRE"/>
    <property type="match status" value="1"/>
</dbReference>